<evidence type="ECO:0000313" key="2">
    <source>
        <dbReference type="EMBL" id="GAA5439412.1"/>
    </source>
</evidence>
<reference evidence="2 3" key="1">
    <citation type="submission" date="2024-02" db="EMBL/GenBank/DDBJ databases">
        <title>Deinococcus caeni NBRC 101312.</title>
        <authorList>
            <person name="Ichikawa N."/>
            <person name="Katano-Makiyama Y."/>
            <person name="Hidaka K."/>
        </authorList>
    </citation>
    <scope>NUCLEOTIDE SEQUENCE [LARGE SCALE GENOMIC DNA]</scope>
    <source>
        <strain evidence="2 3">NBRC 101312</strain>
    </source>
</reference>
<dbReference type="InterPro" id="IPR012505">
    <property type="entry name" value="YbbR"/>
</dbReference>
<evidence type="ECO:0000256" key="1">
    <source>
        <dbReference type="SAM" id="MobiDB-lite"/>
    </source>
</evidence>
<accession>A0ABP9UGI3</accession>
<dbReference type="PANTHER" id="PTHR37804">
    <property type="entry name" value="CDAA REGULATORY PROTEIN CDAR"/>
    <property type="match status" value="1"/>
</dbReference>
<gene>
    <name evidence="2" type="ORF">Dcae01_00912</name>
</gene>
<dbReference type="Pfam" id="PF07949">
    <property type="entry name" value="YbbR"/>
    <property type="match status" value="1"/>
</dbReference>
<evidence type="ECO:0008006" key="4">
    <source>
        <dbReference type="Google" id="ProtNLM"/>
    </source>
</evidence>
<feature type="compositionally biased region" description="Polar residues" evidence="1">
    <location>
        <begin position="63"/>
        <end position="82"/>
    </location>
</feature>
<comment type="caution">
    <text evidence="2">The sequence shown here is derived from an EMBL/GenBank/DDBJ whole genome shotgun (WGS) entry which is preliminary data.</text>
</comment>
<dbReference type="RefSeq" id="WP_345442606.1">
    <property type="nucleotide sequence ID" value="NZ_BAABQU010000008.1"/>
</dbReference>
<dbReference type="PANTHER" id="PTHR37804:SF1">
    <property type="entry name" value="CDAA REGULATORY PROTEIN CDAR"/>
    <property type="match status" value="1"/>
</dbReference>
<dbReference type="Proteomes" id="UP001423409">
    <property type="component" value="Unassembled WGS sequence"/>
</dbReference>
<evidence type="ECO:0000313" key="3">
    <source>
        <dbReference type="Proteomes" id="UP001423409"/>
    </source>
</evidence>
<protein>
    <recommendedName>
        <fullName evidence="4">YbbR-like domain-containing protein</fullName>
    </recommendedName>
</protein>
<name>A0ABP9UGI3_9DEIO</name>
<proteinExistence type="predicted"/>
<dbReference type="EMBL" id="BAABQU010000008">
    <property type="protein sequence ID" value="GAA5439412.1"/>
    <property type="molecule type" value="Genomic_DNA"/>
</dbReference>
<feature type="region of interest" description="Disordered" evidence="1">
    <location>
        <begin position="61"/>
        <end position="82"/>
    </location>
</feature>
<keyword evidence="3" id="KW-1185">Reference proteome</keyword>
<dbReference type="InterPro" id="IPR053154">
    <property type="entry name" value="c-di-AMP_regulator"/>
</dbReference>
<organism evidence="2 3">
    <name type="scientific">Deinococcus caeni</name>
    <dbReference type="NCBI Taxonomy" id="569127"/>
    <lineage>
        <taxon>Bacteria</taxon>
        <taxon>Thermotogati</taxon>
        <taxon>Deinococcota</taxon>
        <taxon>Deinococci</taxon>
        <taxon>Deinococcales</taxon>
        <taxon>Deinococcaceae</taxon>
        <taxon>Deinococcus</taxon>
    </lineage>
</organism>
<dbReference type="Gene3D" id="2.170.120.30">
    <property type="match status" value="1"/>
</dbReference>
<sequence length="326" mass="34593">MKAGGPLEGWRRWLDPRYAWARGTHNLGLKLLALGVSVTLWFVATGDRRANVEQGFDVPVTVRDTTGNGQEKRATSNLSPSSVRVTLRGRPERLRELQPENIEAVVDVTGVPEGSFTQPVTVTAPTGTEVQRQSPARVQGFVDTQVTRTLPVTLSVASPPEASVPRYVVLPAEAGVSGPGQVVSRVARLVTSPAALAAGAEREVPLVALDEAGLPVEGVKANPSTVTVRRLDTGELPVKTVRVVLNDPPATLRVTSVSVQPSTVRVVAAPELLGRLREVSGAVTYRVGTYTAPVRLSIPAGAQTLETVSVRLTVERAQDKDTPPAP</sequence>